<reference evidence="2" key="2">
    <citation type="submission" date="2023-01" db="EMBL/GenBank/DDBJ databases">
        <authorList>
            <person name="Sun Q."/>
            <person name="Evtushenko L."/>
        </authorList>
    </citation>
    <scope>NUCLEOTIDE SEQUENCE</scope>
    <source>
        <strain evidence="2">VKM B-1513</strain>
    </source>
</reference>
<dbReference type="AlphaFoldDB" id="A0A9W6IKI3"/>
<dbReference type="Proteomes" id="UP001143486">
    <property type="component" value="Unassembled WGS sequence"/>
</dbReference>
<evidence type="ECO:0000313" key="2">
    <source>
        <dbReference type="EMBL" id="GLK51169.1"/>
    </source>
</evidence>
<name>A0A9W6IKI3_9PROT</name>
<protein>
    <recommendedName>
        <fullName evidence="1">Helix-turn-helix domain-containing protein</fullName>
    </recommendedName>
</protein>
<organism evidence="2 3">
    <name type="scientific">Maricaulis virginensis</name>
    <dbReference type="NCBI Taxonomy" id="144022"/>
    <lineage>
        <taxon>Bacteria</taxon>
        <taxon>Pseudomonadati</taxon>
        <taxon>Pseudomonadota</taxon>
        <taxon>Alphaproteobacteria</taxon>
        <taxon>Maricaulales</taxon>
        <taxon>Maricaulaceae</taxon>
        <taxon>Maricaulis</taxon>
    </lineage>
</organism>
<reference evidence="2" key="1">
    <citation type="journal article" date="2014" name="Int. J. Syst. Evol. Microbiol.">
        <title>Complete genome sequence of Corynebacterium casei LMG S-19264T (=DSM 44701T), isolated from a smear-ripened cheese.</title>
        <authorList>
            <consortium name="US DOE Joint Genome Institute (JGI-PGF)"/>
            <person name="Walter F."/>
            <person name="Albersmeier A."/>
            <person name="Kalinowski J."/>
            <person name="Ruckert C."/>
        </authorList>
    </citation>
    <scope>NUCLEOTIDE SEQUENCE</scope>
    <source>
        <strain evidence="2">VKM B-1513</strain>
    </source>
</reference>
<accession>A0A9W6IKI3</accession>
<dbReference type="InterPro" id="IPR009061">
    <property type="entry name" value="DNA-bd_dom_put_sf"/>
</dbReference>
<dbReference type="InterPro" id="IPR041657">
    <property type="entry name" value="HTH_17"/>
</dbReference>
<feature type="domain" description="Helix-turn-helix" evidence="1">
    <location>
        <begin position="7"/>
        <end position="58"/>
    </location>
</feature>
<sequence length="64" mass="7490">MNDNHVYLTTKEAARIVGFSHRTLEGMRWRGRGPRHMALPNGRIRYRKQDLIEWIENGSEPEAA</sequence>
<dbReference type="EMBL" id="BSFE01000002">
    <property type="protein sequence ID" value="GLK51169.1"/>
    <property type="molecule type" value="Genomic_DNA"/>
</dbReference>
<dbReference type="SUPFAM" id="SSF46955">
    <property type="entry name" value="Putative DNA-binding domain"/>
    <property type="match status" value="1"/>
</dbReference>
<gene>
    <name evidence="2" type="ORF">GCM10017621_06770</name>
</gene>
<proteinExistence type="predicted"/>
<dbReference type="RefSeq" id="WP_271185562.1">
    <property type="nucleotide sequence ID" value="NZ_BSFE01000002.1"/>
</dbReference>
<comment type="caution">
    <text evidence="2">The sequence shown here is derived from an EMBL/GenBank/DDBJ whole genome shotgun (WGS) entry which is preliminary data.</text>
</comment>
<evidence type="ECO:0000313" key="3">
    <source>
        <dbReference type="Proteomes" id="UP001143486"/>
    </source>
</evidence>
<evidence type="ECO:0000259" key="1">
    <source>
        <dbReference type="Pfam" id="PF12728"/>
    </source>
</evidence>
<keyword evidence="3" id="KW-1185">Reference proteome</keyword>
<dbReference type="Pfam" id="PF12728">
    <property type="entry name" value="HTH_17"/>
    <property type="match status" value="1"/>
</dbReference>